<evidence type="ECO:0000256" key="1">
    <source>
        <dbReference type="SAM" id="MobiDB-lite"/>
    </source>
</evidence>
<sequence>MPSSKSHPEAGSSGFMTAGGMSSSTKTPANAHVGHHERNKVFDAHGAIGKQFTEKGAIGGTAQAIGGPLAKDGAIGKQFTEEGKIGGAVQGMLGGKTKTSY</sequence>
<proteinExistence type="predicted"/>
<accession>A0AAE0X814</accession>
<comment type="caution">
    <text evidence="2">The sequence shown here is derived from an EMBL/GenBank/DDBJ whole genome shotgun (WGS) entry which is preliminary data.</text>
</comment>
<organism evidence="2 3">
    <name type="scientific">Podospora appendiculata</name>
    <dbReference type="NCBI Taxonomy" id="314037"/>
    <lineage>
        <taxon>Eukaryota</taxon>
        <taxon>Fungi</taxon>
        <taxon>Dikarya</taxon>
        <taxon>Ascomycota</taxon>
        <taxon>Pezizomycotina</taxon>
        <taxon>Sordariomycetes</taxon>
        <taxon>Sordariomycetidae</taxon>
        <taxon>Sordariales</taxon>
        <taxon>Podosporaceae</taxon>
        <taxon>Podospora</taxon>
    </lineage>
</organism>
<dbReference type="Proteomes" id="UP001270362">
    <property type="component" value="Unassembled WGS sequence"/>
</dbReference>
<name>A0AAE0X814_9PEZI</name>
<dbReference type="EMBL" id="JAULSO010000002">
    <property type="protein sequence ID" value="KAK3687744.1"/>
    <property type="molecule type" value="Genomic_DNA"/>
</dbReference>
<feature type="region of interest" description="Disordered" evidence="1">
    <location>
        <begin position="1"/>
        <end position="32"/>
    </location>
</feature>
<dbReference type="AlphaFoldDB" id="A0AAE0X814"/>
<protein>
    <submittedName>
        <fullName evidence="2">Uncharacterized protein</fullName>
    </submittedName>
</protein>
<reference evidence="2" key="2">
    <citation type="submission" date="2023-06" db="EMBL/GenBank/DDBJ databases">
        <authorList>
            <consortium name="Lawrence Berkeley National Laboratory"/>
            <person name="Haridas S."/>
            <person name="Hensen N."/>
            <person name="Bonometti L."/>
            <person name="Westerberg I."/>
            <person name="Brannstrom I.O."/>
            <person name="Guillou S."/>
            <person name="Cros-Aarteil S."/>
            <person name="Calhoun S."/>
            <person name="Kuo A."/>
            <person name="Mondo S."/>
            <person name="Pangilinan J."/>
            <person name="Riley R."/>
            <person name="Labutti K."/>
            <person name="Andreopoulos B."/>
            <person name="Lipzen A."/>
            <person name="Chen C."/>
            <person name="Yanf M."/>
            <person name="Daum C."/>
            <person name="Ng V."/>
            <person name="Clum A."/>
            <person name="Steindorff A."/>
            <person name="Ohm R."/>
            <person name="Martin F."/>
            <person name="Silar P."/>
            <person name="Natvig D."/>
            <person name="Lalanne C."/>
            <person name="Gautier V."/>
            <person name="Ament-Velasquez S.L."/>
            <person name="Kruys A."/>
            <person name="Hutchinson M.I."/>
            <person name="Powell A.J."/>
            <person name="Barry K."/>
            <person name="Miller A.N."/>
            <person name="Grigoriev I.V."/>
            <person name="Debuchy R."/>
            <person name="Gladieux P."/>
            <person name="Thoren M.H."/>
            <person name="Johannesson H."/>
        </authorList>
    </citation>
    <scope>NUCLEOTIDE SEQUENCE</scope>
    <source>
        <strain evidence="2">CBS 314.62</strain>
    </source>
</reference>
<evidence type="ECO:0000313" key="2">
    <source>
        <dbReference type="EMBL" id="KAK3687744.1"/>
    </source>
</evidence>
<evidence type="ECO:0000313" key="3">
    <source>
        <dbReference type="Proteomes" id="UP001270362"/>
    </source>
</evidence>
<keyword evidence="3" id="KW-1185">Reference proteome</keyword>
<gene>
    <name evidence="2" type="ORF">B0T22DRAFT_457928</name>
</gene>
<reference evidence="2" key="1">
    <citation type="journal article" date="2023" name="Mol. Phylogenet. Evol.">
        <title>Genome-scale phylogeny and comparative genomics of the fungal order Sordariales.</title>
        <authorList>
            <person name="Hensen N."/>
            <person name="Bonometti L."/>
            <person name="Westerberg I."/>
            <person name="Brannstrom I.O."/>
            <person name="Guillou S."/>
            <person name="Cros-Aarteil S."/>
            <person name="Calhoun S."/>
            <person name="Haridas S."/>
            <person name="Kuo A."/>
            <person name="Mondo S."/>
            <person name="Pangilinan J."/>
            <person name="Riley R."/>
            <person name="LaButti K."/>
            <person name="Andreopoulos B."/>
            <person name="Lipzen A."/>
            <person name="Chen C."/>
            <person name="Yan M."/>
            <person name="Daum C."/>
            <person name="Ng V."/>
            <person name="Clum A."/>
            <person name="Steindorff A."/>
            <person name="Ohm R.A."/>
            <person name="Martin F."/>
            <person name="Silar P."/>
            <person name="Natvig D.O."/>
            <person name="Lalanne C."/>
            <person name="Gautier V."/>
            <person name="Ament-Velasquez S.L."/>
            <person name="Kruys A."/>
            <person name="Hutchinson M.I."/>
            <person name="Powell A.J."/>
            <person name="Barry K."/>
            <person name="Miller A.N."/>
            <person name="Grigoriev I.V."/>
            <person name="Debuchy R."/>
            <person name="Gladieux P."/>
            <person name="Hiltunen Thoren M."/>
            <person name="Johannesson H."/>
        </authorList>
    </citation>
    <scope>NUCLEOTIDE SEQUENCE</scope>
    <source>
        <strain evidence="2">CBS 314.62</strain>
    </source>
</reference>